<dbReference type="Gene3D" id="1.25.40.90">
    <property type="match status" value="1"/>
</dbReference>
<dbReference type="STRING" id="670386.D3BIK9"/>
<dbReference type="RefSeq" id="XP_020430757.1">
    <property type="nucleotide sequence ID" value="XM_020578918.1"/>
</dbReference>
<dbReference type="InterPro" id="IPR006553">
    <property type="entry name" value="Leu-rich_rpt_Cys-con_subtyp"/>
</dbReference>
<reference evidence="4 5" key="1">
    <citation type="journal article" date="2011" name="Genome Res.">
        <title>Phylogeny-wide analysis of social amoeba genomes highlights ancient origins for complex intercellular communication.</title>
        <authorList>
            <person name="Heidel A.J."/>
            <person name="Lawal H.M."/>
            <person name="Felder M."/>
            <person name="Schilde C."/>
            <person name="Helps N.R."/>
            <person name="Tunggal B."/>
            <person name="Rivero F."/>
            <person name="John U."/>
            <person name="Schleicher M."/>
            <person name="Eichinger L."/>
            <person name="Platzer M."/>
            <person name="Noegel A.A."/>
            <person name="Schaap P."/>
            <person name="Gloeckner G."/>
        </authorList>
    </citation>
    <scope>NUCLEOTIDE SEQUENCE [LARGE SCALE GENOMIC DNA]</scope>
    <source>
        <strain evidence="5">ATCC 26659 / Pp 5 / PN500</strain>
    </source>
</reference>
<proteinExistence type="predicted"/>
<keyword evidence="3" id="KW-0472">Membrane</keyword>
<evidence type="ECO:0000313" key="4">
    <source>
        <dbReference type="EMBL" id="EFA78633.1"/>
    </source>
</evidence>
<evidence type="ECO:0000256" key="3">
    <source>
        <dbReference type="SAM" id="Phobius"/>
    </source>
</evidence>
<dbReference type="SUPFAM" id="SSF52047">
    <property type="entry name" value="RNI-like"/>
    <property type="match status" value="1"/>
</dbReference>
<dbReference type="OMA" id="NIDCYCK"/>
<gene>
    <name evidence="4" type="ORF">PPL_08088</name>
</gene>
<dbReference type="PROSITE" id="PS50088">
    <property type="entry name" value="ANK_REPEAT"/>
    <property type="match status" value="1"/>
</dbReference>
<dbReference type="PROSITE" id="PS50297">
    <property type="entry name" value="ANK_REP_REGION"/>
    <property type="match status" value="1"/>
</dbReference>
<feature type="compositionally biased region" description="Low complexity" evidence="2">
    <location>
        <begin position="451"/>
        <end position="464"/>
    </location>
</feature>
<feature type="region of interest" description="Disordered" evidence="2">
    <location>
        <begin position="446"/>
        <end position="466"/>
    </location>
</feature>
<evidence type="ECO:0000256" key="2">
    <source>
        <dbReference type="SAM" id="MobiDB-lite"/>
    </source>
</evidence>
<dbReference type="InterPro" id="IPR032675">
    <property type="entry name" value="LRR_dom_sf"/>
</dbReference>
<keyword evidence="3" id="KW-1133">Transmembrane helix</keyword>
<name>D3BIK9_HETP5</name>
<evidence type="ECO:0008006" key="6">
    <source>
        <dbReference type="Google" id="ProtNLM"/>
    </source>
</evidence>
<dbReference type="InterPro" id="IPR002110">
    <property type="entry name" value="Ankyrin_rpt"/>
</dbReference>
<dbReference type="EMBL" id="ADBJ01000037">
    <property type="protein sequence ID" value="EFA78633.1"/>
    <property type="molecule type" value="Genomic_DNA"/>
</dbReference>
<dbReference type="InterPro" id="IPR008942">
    <property type="entry name" value="ENTH_VHS"/>
</dbReference>
<dbReference type="Gene3D" id="3.80.10.10">
    <property type="entry name" value="Ribonuclease Inhibitor"/>
    <property type="match status" value="1"/>
</dbReference>
<keyword evidence="5" id="KW-1185">Reference proteome</keyword>
<dbReference type="Proteomes" id="UP000001396">
    <property type="component" value="Unassembled WGS sequence"/>
</dbReference>
<dbReference type="SUPFAM" id="SSF48403">
    <property type="entry name" value="Ankyrin repeat"/>
    <property type="match status" value="1"/>
</dbReference>
<organism evidence="4 5">
    <name type="scientific">Heterostelium pallidum (strain ATCC 26659 / Pp 5 / PN500)</name>
    <name type="common">Cellular slime mold</name>
    <name type="synonym">Polysphondylium pallidum</name>
    <dbReference type="NCBI Taxonomy" id="670386"/>
    <lineage>
        <taxon>Eukaryota</taxon>
        <taxon>Amoebozoa</taxon>
        <taxon>Evosea</taxon>
        <taxon>Eumycetozoa</taxon>
        <taxon>Dictyostelia</taxon>
        <taxon>Acytosteliales</taxon>
        <taxon>Acytosteliaceae</taxon>
        <taxon>Heterostelium</taxon>
    </lineage>
</organism>
<feature type="transmembrane region" description="Helical" evidence="3">
    <location>
        <begin position="155"/>
        <end position="176"/>
    </location>
</feature>
<protein>
    <recommendedName>
        <fullName evidence="6">Ankyrin repeat-containing protein</fullName>
    </recommendedName>
</protein>
<accession>D3BIK9</accession>
<dbReference type="AlphaFoldDB" id="D3BIK9"/>
<sequence>MKIFKRDEDSQIHKYKSYLNACSTDLYVLTNNLVVPLNQKLLDSFSPMYSEEECITKDSEYEYTKVEIIPSIFKSFTQTILIPEKISEWREPLGSKRKSKSKKEKISRDELSTHMANGGNKHNIDTQQSTLSKNNKELNGVHQTLIGVKKFTQTVFGIVSFLVLLLYDTFELLLVLKADILIKIKDEIMGWRDELTVLIRSESITVSKIRSLTQSLLSNVQKNVNVCQCCFVFKGLAQKTYQPINVLSHFFSIDETLHQCKPFQILNCLYIIDAILRDVSHIQNQIMYVNYYYYRLLKDSLEFDLTCSNNNNLSYHNIYNKRFKTFSDSFFSTLLYYEKKIIETIPEQYIMEMETESIPIVVDKQYLSRGDSLVSSQLQKRKLELIENSLDILMPETSGEVDGNDHSHQSFNNGITSNHNDSGSTISNSVFSIGMLSSGSEVLKKLKSHHNSTTSNHQSSLSTTATTSVRATGENCTFWRELSFNNVKNFSNNHLYRIIQSYGSQIVKLDLSFCNYVDKRAVNMIVTYCQSIQTLSLCKCPLGDEDLAQFLKYLGNLKNLNVSQSSYSNRMLVKLFGYQGLKKLNIACSHGLLDGLFLKPCLKVADSLECLNIDCYCSTFIGFGVAGAVQEFLTNNNTLKTVKLHHMLIIDNYPSNIAVRTTNLWKFVKFNDCASTKEILTNISSKQLNKRYYNGCTSIFLASEEGKLEQLKLLIAKGADHTICNYHGISPIMASRNIQTAKLWIEKKVEPTNKTEKDFLSVISVLEKYYKYLKPNISDHPSIDEVKGEELEILLTVINTNSAGGEVVELTKILTASFLKIPSLLKRILENSKSNRKSLIYSTIGDDDFFCRHIQQKLKKSQQQSVLLDLLAMA</sequence>
<dbReference type="SMART" id="SM00367">
    <property type="entry name" value="LRR_CC"/>
    <property type="match status" value="2"/>
</dbReference>
<dbReference type="GeneID" id="31363568"/>
<keyword evidence="1" id="KW-0040">ANK repeat</keyword>
<keyword evidence="3" id="KW-0812">Transmembrane</keyword>
<feature type="repeat" description="ANK" evidence="1">
    <location>
        <begin position="694"/>
        <end position="726"/>
    </location>
</feature>
<dbReference type="Gene3D" id="1.25.40.20">
    <property type="entry name" value="Ankyrin repeat-containing domain"/>
    <property type="match status" value="1"/>
</dbReference>
<feature type="region of interest" description="Disordered" evidence="2">
    <location>
        <begin position="93"/>
        <end position="127"/>
    </location>
</feature>
<dbReference type="InParanoid" id="D3BIK9"/>
<evidence type="ECO:0000313" key="5">
    <source>
        <dbReference type="Proteomes" id="UP000001396"/>
    </source>
</evidence>
<comment type="caution">
    <text evidence="4">The sequence shown here is derived from an EMBL/GenBank/DDBJ whole genome shotgun (WGS) entry which is preliminary data.</text>
</comment>
<evidence type="ECO:0000256" key="1">
    <source>
        <dbReference type="PROSITE-ProRule" id="PRU00023"/>
    </source>
</evidence>
<dbReference type="InterPro" id="IPR036770">
    <property type="entry name" value="Ankyrin_rpt-contain_sf"/>
</dbReference>